<dbReference type="Gene3D" id="3.30.70.2970">
    <property type="entry name" value="Protein of unknown function (DUF541), domain 2"/>
    <property type="match status" value="1"/>
</dbReference>
<name>A0A1I1EEX5_BREAD</name>
<keyword evidence="1" id="KW-0472">Membrane</keyword>
<dbReference type="InterPro" id="IPR052022">
    <property type="entry name" value="26kDa_periplasmic_antigen"/>
</dbReference>
<organism evidence="2 3">
    <name type="scientific">Brevinema andersonii</name>
    <dbReference type="NCBI Taxonomy" id="34097"/>
    <lineage>
        <taxon>Bacteria</taxon>
        <taxon>Pseudomonadati</taxon>
        <taxon>Spirochaetota</taxon>
        <taxon>Spirochaetia</taxon>
        <taxon>Brevinematales</taxon>
        <taxon>Brevinemataceae</taxon>
        <taxon>Brevinema</taxon>
    </lineage>
</organism>
<dbReference type="RefSeq" id="WP_092319253.1">
    <property type="nucleotide sequence ID" value="NZ_FOKY01000009.1"/>
</dbReference>
<accession>A0A1I1EEX5</accession>
<gene>
    <name evidence="2" type="ORF">SAMN02745150_01002</name>
</gene>
<proteinExistence type="predicted"/>
<protein>
    <recommendedName>
        <fullName evidence="4">SIMPL domain-containing protein</fullName>
    </recommendedName>
</protein>
<evidence type="ECO:0008006" key="4">
    <source>
        <dbReference type="Google" id="ProtNLM"/>
    </source>
</evidence>
<keyword evidence="3" id="KW-1185">Reference proteome</keyword>
<sequence length="236" mass="26213">MNTQKGIFILSASFVVGLVSVGLILRNAVLKYRAYERTVQVKGLAEREYNANVVMWTIGIIESSADISLTYSKLDRSIKKINGFLTEKGIASSEISFSMPTVVDRTLEDRLGSFSGDRYAGSQAVIVYSTNVPLVQEIMPKLSELGKEGIAILPSGYEYPTEYLFTALNDIKPEMIQEATANAREAALKFAQDSKSKLGKIKKANQGQFIISDRDQNNPHLKIIRIVVTIEYYLSD</sequence>
<dbReference type="GO" id="GO:0006974">
    <property type="term" value="P:DNA damage response"/>
    <property type="evidence" value="ECO:0007669"/>
    <property type="project" value="TreeGrafter"/>
</dbReference>
<dbReference type="Pfam" id="PF04402">
    <property type="entry name" value="SIMPL"/>
    <property type="match status" value="1"/>
</dbReference>
<keyword evidence="1" id="KW-0812">Transmembrane</keyword>
<keyword evidence="1" id="KW-1133">Transmembrane helix</keyword>
<evidence type="ECO:0000313" key="3">
    <source>
        <dbReference type="Proteomes" id="UP000240042"/>
    </source>
</evidence>
<dbReference type="PIRSF" id="PIRSF029033">
    <property type="entry name" value="UCP029033"/>
    <property type="match status" value="1"/>
</dbReference>
<dbReference type="EMBL" id="FOKY01000009">
    <property type="protein sequence ID" value="SFB83483.1"/>
    <property type="molecule type" value="Genomic_DNA"/>
</dbReference>
<dbReference type="PANTHER" id="PTHR34387:SF2">
    <property type="entry name" value="SLR1258 PROTEIN"/>
    <property type="match status" value="1"/>
</dbReference>
<evidence type="ECO:0000313" key="2">
    <source>
        <dbReference type="EMBL" id="SFB83483.1"/>
    </source>
</evidence>
<feature type="transmembrane region" description="Helical" evidence="1">
    <location>
        <begin position="6"/>
        <end position="25"/>
    </location>
</feature>
<dbReference type="Proteomes" id="UP000240042">
    <property type="component" value="Unassembled WGS sequence"/>
</dbReference>
<dbReference type="PANTHER" id="PTHR34387">
    <property type="entry name" value="SLR1258 PROTEIN"/>
    <property type="match status" value="1"/>
</dbReference>
<dbReference type="InterPro" id="IPR016907">
    <property type="entry name" value="UCP029033"/>
</dbReference>
<dbReference type="STRING" id="34097.SAMN02745150_01002"/>
<evidence type="ECO:0000256" key="1">
    <source>
        <dbReference type="SAM" id="Phobius"/>
    </source>
</evidence>
<dbReference type="AlphaFoldDB" id="A0A1I1EEX5"/>
<reference evidence="3" key="1">
    <citation type="submission" date="2016-10" db="EMBL/GenBank/DDBJ databases">
        <authorList>
            <person name="Varghese N."/>
            <person name="Submissions S."/>
        </authorList>
    </citation>
    <scope>NUCLEOTIDE SEQUENCE [LARGE SCALE GENOMIC DNA]</scope>
    <source>
        <strain evidence="3">ATCC 43811</strain>
    </source>
</reference>
<dbReference type="OrthoDB" id="9806540at2"/>
<dbReference type="InterPro" id="IPR007497">
    <property type="entry name" value="SIMPL/DUF541"/>
</dbReference>
<dbReference type="Gene3D" id="3.30.110.170">
    <property type="entry name" value="Protein of unknown function (DUF541), domain 1"/>
    <property type="match status" value="1"/>
</dbReference>